<dbReference type="GO" id="GO:0003964">
    <property type="term" value="F:RNA-directed DNA polymerase activity"/>
    <property type="evidence" value="ECO:0007669"/>
    <property type="project" value="UniProtKB-KW"/>
</dbReference>
<dbReference type="PANTHER" id="PTHR19446">
    <property type="entry name" value="REVERSE TRANSCRIPTASES"/>
    <property type="match status" value="1"/>
</dbReference>
<keyword evidence="1" id="KW-0548">Nucleotidyltransferase</keyword>
<feature type="non-terminal residue" evidence="1">
    <location>
        <position position="1"/>
    </location>
</feature>
<organism evidence="1 2">
    <name type="scientific">Phytophthora megakarya</name>
    <dbReference type="NCBI Taxonomy" id="4795"/>
    <lineage>
        <taxon>Eukaryota</taxon>
        <taxon>Sar</taxon>
        <taxon>Stramenopiles</taxon>
        <taxon>Oomycota</taxon>
        <taxon>Peronosporomycetes</taxon>
        <taxon>Peronosporales</taxon>
        <taxon>Peronosporaceae</taxon>
        <taxon>Phytophthora</taxon>
    </lineage>
</organism>
<dbReference type="EMBL" id="NBNE01009724">
    <property type="protein sequence ID" value="OWY98126.1"/>
    <property type="molecule type" value="Genomic_DNA"/>
</dbReference>
<reference evidence="2" key="1">
    <citation type="submission" date="2017-03" db="EMBL/GenBank/DDBJ databases">
        <title>Phytopthora megakarya and P. palmivora, two closely related causual agents of cacao black pod achieved similar genome size and gene model numbers by different mechanisms.</title>
        <authorList>
            <person name="Ali S."/>
            <person name="Shao J."/>
            <person name="Larry D.J."/>
            <person name="Kronmiller B."/>
            <person name="Shen D."/>
            <person name="Strem M.D."/>
            <person name="Melnick R.L."/>
            <person name="Guiltinan M.J."/>
            <person name="Tyler B.M."/>
            <person name="Meinhardt L.W."/>
            <person name="Bailey B.A."/>
        </authorList>
    </citation>
    <scope>NUCLEOTIDE SEQUENCE [LARGE SCALE GENOMIC DNA]</scope>
    <source>
        <strain evidence="2">zdho120</strain>
    </source>
</reference>
<dbReference type="OrthoDB" id="168226at2759"/>
<keyword evidence="2" id="KW-1185">Reference proteome</keyword>
<accession>A0A225UZX9</accession>
<protein>
    <submittedName>
        <fullName evidence="1">Reverse transcriptase</fullName>
    </submittedName>
</protein>
<comment type="caution">
    <text evidence="1">The sequence shown here is derived from an EMBL/GenBank/DDBJ whole genome shotgun (WGS) entry which is preliminary data.</text>
</comment>
<proteinExistence type="predicted"/>
<dbReference type="Proteomes" id="UP000198211">
    <property type="component" value="Unassembled WGS sequence"/>
</dbReference>
<dbReference type="InterPro" id="IPR036691">
    <property type="entry name" value="Endo/exonu/phosph_ase_sf"/>
</dbReference>
<gene>
    <name evidence="1" type="ORF">PHMEG_00031189</name>
</gene>
<keyword evidence="1" id="KW-0808">Transferase</keyword>
<evidence type="ECO:0000313" key="2">
    <source>
        <dbReference type="Proteomes" id="UP000198211"/>
    </source>
</evidence>
<evidence type="ECO:0000313" key="1">
    <source>
        <dbReference type="EMBL" id="OWY98126.1"/>
    </source>
</evidence>
<keyword evidence="1" id="KW-0695">RNA-directed DNA polymerase</keyword>
<sequence length="517" mass="58290">ILVDPYGSHTEVTPAFDQFRSPHFMAVKGRLRGQVLYVFNVYAPHQTPQREAFFRRLGDLAIPRDVLIAVGGDFNCTLDAEADRRYSSRGSSHDSSALRELLAIWCMVDPVAEAQPKQWTGGELRRHHEKSHTYYYSVKGPGSASSRLDRWYVSPLLQGWVSGWEVVESGIRADHLGATLLLQQPDDPIRQTNPAAVHPAPEYAQKLVTQLTRAKLAAFQDRITAPGVTAAEMAIWWDELKRTLVKETRLAVRTKRRGRRNTYKQKLRRLVTRQRRLQDLEAGVPPTVDSVTEGIECLTIDDDTGDTPKARLRREIADCKRKRLSQHQSRHFSEATFWEGKTTRNFFKPVSSKFADNIIRRLDSVLGCPVRGVHKKADTLADAWTPVLQQPSGSGKVQDAVVEWIDEVGTLTQLQHNAAEDITEAEITAAISASKAGKATGPDRLGNGSYRDYSDLLVPILHIWLNAWYSEGVFPPSFLEANIFCLKKSGNQHDALNYRPLAQTIRYLRGFWQHGYG</sequence>
<name>A0A225UZX9_9STRA</name>
<dbReference type="STRING" id="4795.A0A225UZX9"/>
<dbReference type="AlphaFoldDB" id="A0A225UZX9"/>
<dbReference type="Gene3D" id="3.60.10.10">
    <property type="entry name" value="Endonuclease/exonuclease/phosphatase"/>
    <property type="match status" value="1"/>
</dbReference>
<dbReference type="SUPFAM" id="SSF56219">
    <property type="entry name" value="DNase I-like"/>
    <property type="match status" value="1"/>
</dbReference>